<dbReference type="HOGENOM" id="CLU_2093608_0_0_0"/>
<dbReference type="RefSeq" id="WP_011521300.1">
    <property type="nucleotide sequence ID" value="NC_008009.1"/>
</dbReference>
<dbReference type="EnsemblBacteria" id="ABF39498">
    <property type="protein sequence ID" value="ABF39498"/>
    <property type="gene ID" value="Acid345_0493"/>
</dbReference>
<dbReference type="EMBL" id="CP000360">
    <property type="protein sequence ID" value="ABF39498.1"/>
    <property type="molecule type" value="Genomic_DNA"/>
</dbReference>
<dbReference type="AlphaFoldDB" id="Q1IUF2"/>
<evidence type="ECO:0000313" key="2">
    <source>
        <dbReference type="EMBL" id="ABF39498.1"/>
    </source>
</evidence>
<protein>
    <submittedName>
        <fullName evidence="2">Uncharacterized protein</fullName>
    </submittedName>
</protein>
<accession>Q1IUF2</accession>
<dbReference type="STRING" id="204669.Acid345_0493"/>
<sequence length="116" mass="13668">MNKKYLFVLFGLILAVAMAAPAKANAQVSFGVSVGTPYAGGYVAVAPYPAYRGYCASPYYFSSGYCYSPSYYRPYYRGYYRHEYHGHYAPRAYRYERERVPYYRHDDRDYRGDYRR</sequence>
<dbReference type="KEGG" id="aba:Acid345_0493"/>
<gene>
    <name evidence="2" type="ordered locus">Acid345_0493</name>
</gene>
<reference evidence="2 3" key="1">
    <citation type="journal article" date="2009" name="Appl. Environ. Microbiol.">
        <title>Three genomes from the phylum Acidobacteria provide insight into the lifestyles of these microorganisms in soils.</title>
        <authorList>
            <person name="Ward N.L."/>
            <person name="Challacombe J.F."/>
            <person name="Janssen P.H."/>
            <person name="Henrissat B."/>
            <person name="Coutinho P.M."/>
            <person name="Wu M."/>
            <person name="Xie G."/>
            <person name="Haft D.H."/>
            <person name="Sait M."/>
            <person name="Badger J."/>
            <person name="Barabote R.D."/>
            <person name="Bradley B."/>
            <person name="Brettin T.S."/>
            <person name="Brinkac L.M."/>
            <person name="Bruce D."/>
            <person name="Creasy T."/>
            <person name="Daugherty S.C."/>
            <person name="Davidsen T.M."/>
            <person name="DeBoy R.T."/>
            <person name="Detter J.C."/>
            <person name="Dodson R.J."/>
            <person name="Durkin A.S."/>
            <person name="Ganapathy A."/>
            <person name="Gwinn-Giglio M."/>
            <person name="Han C.S."/>
            <person name="Khouri H."/>
            <person name="Kiss H."/>
            <person name="Kothari S.P."/>
            <person name="Madupu R."/>
            <person name="Nelson K.E."/>
            <person name="Nelson W.C."/>
            <person name="Paulsen I."/>
            <person name="Penn K."/>
            <person name="Ren Q."/>
            <person name="Rosovitz M.J."/>
            <person name="Selengut J.D."/>
            <person name="Shrivastava S."/>
            <person name="Sullivan S.A."/>
            <person name="Tapia R."/>
            <person name="Thompson L.S."/>
            <person name="Watkins K.L."/>
            <person name="Yang Q."/>
            <person name="Yu C."/>
            <person name="Zafar N."/>
            <person name="Zhou L."/>
            <person name="Kuske C.R."/>
        </authorList>
    </citation>
    <scope>NUCLEOTIDE SEQUENCE [LARGE SCALE GENOMIC DNA]</scope>
    <source>
        <strain evidence="2 3">Ellin345</strain>
    </source>
</reference>
<evidence type="ECO:0000313" key="3">
    <source>
        <dbReference type="Proteomes" id="UP000002432"/>
    </source>
</evidence>
<proteinExistence type="predicted"/>
<organism evidence="2 3">
    <name type="scientific">Koribacter versatilis (strain Ellin345)</name>
    <dbReference type="NCBI Taxonomy" id="204669"/>
    <lineage>
        <taxon>Bacteria</taxon>
        <taxon>Pseudomonadati</taxon>
        <taxon>Acidobacteriota</taxon>
        <taxon>Terriglobia</taxon>
        <taxon>Terriglobales</taxon>
        <taxon>Candidatus Korobacteraceae</taxon>
        <taxon>Candidatus Korobacter</taxon>
    </lineage>
</organism>
<keyword evidence="1" id="KW-0732">Signal</keyword>
<feature type="signal peptide" evidence="1">
    <location>
        <begin position="1"/>
        <end position="26"/>
    </location>
</feature>
<keyword evidence="3" id="KW-1185">Reference proteome</keyword>
<name>Q1IUF2_KORVE</name>
<feature type="chain" id="PRO_5004191795" evidence="1">
    <location>
        <begin position="27"/>
        <end position="116"/>
    </location>
</feature>
<dbReference type="Proteomes" id="UP000002432">
    <property type="component" value="Chromosome"/>
</dbReference>
<evidence type="ECO:0000256" key="1">
    <source>
        <dbReference type="SAM" id="SignalP"/>
    </source>
</evidence>